<keyword evidence="3" id="KW-0547">Nucleotide-binding</keyword>
<dbReference type="PANTHER" id="PTHR47396">
    <property type="entry name" value="TYPE I RESTRICTION ENZYME ECOKI R PROTEIN"/>
    <property type="match status" value="1"/>
</dbReference>
<dbReference type="PANTHER" id="PTHR47396:SF1">
    <property type="entry name" value="ATP-DEPENDENT HELICASE IRC3-RELATED"/>
    <property type="match status" value="1"/>
</dbReference>
<organism evidence="3 4">
    <name type="scientific">Enterocloster lavalensis</name>
    <dbReference type="NCBI Taxonomy" id="460384"/>
    <lineage>
        <taxon>Bacteria</taxon>
        <taxon>Bacillati</taxon>
        <taxon>Bacillota</taxon>
        <taxon>Clostridia</taxon>
        <taxon>Lachnospirales</taxon>
        <taxon>Lachnospiraceae</taxon>
        <taxon>Enterocloster</taxon>
    </lineage>
</organism>
<dbReference type="Gene3D" id="3.30.870.10">
    <property type="entry name" value="Endonuclease Chain A"/>
    <property type="match status" value="1"/>
</dbReference>
<dbReference type="InterPro" id="IPR006935">
    <property type="entry name" value="Helicase/UvrB_N"/>
</dbReference>
<reference evidence="4" key="1">
    <citation type="submission" date="2016-10" db="EMBL/GenBank/DDBJ databases">
        <authorList>
            <person name="Varghese N."/>
            <person name="Submissions S."/>
        </authorList>
    </citation>
    <scope>NUCLEOTIDE SEQUENCE [LARGE SCALE GENOMIC DNA]</scope>
    <source>
        <strain evidence="4">NLAE-zl-G277</strain>
    </source>
</reference>
<dbReference type="GO" id="GO:0004386">
    <property type="term" value="F:helicase activity"/>
    <property type="evidence" value="ECO:0007669"/>
    <property type="project" value="UniProtKB-KW"/>
</dbReference>
<dbReference type="CDD" id="cd18799">
    <property type="entry name" value="SF2_C_EcoAI-like"/>
    <property type="match status" value="1"/>
</dbReference>
<feature type="domain" description="Helicase C-terminal" evidence="2">
    <location>
        <begin position="439"/>
        <end position="583"/>
    </location>
</feature>
<dbReference type="Pfam" id="PF00271">
    <property type="entry name" value="Helicase_C"/>
    <property type="match status" value="1"/>
</dbReference>
<dbReference type="Proteomes" id="UP000198508">
    <property type="component" value="Unassembled WGS sequence"/>
</dbReference>
<dbReference type="InterPro" id="IPR001650">
    <property type="entry name" value="Helicase_C-like"/>
</dbReference>
<feature type="domain" description="Helicase ATP-binding" evidence="1">
    <location>
        <begin position="234"/>
        <end position="384"/>
    </location>
</feature>
<protein>
    <submittedName>
        <fullName evidence="3">Helicase conserved C-terminal domain-containing protein</fullName>
    </submittedName>
</protein>
<dbReference type="STRING" id="460384.SAMN05216313_10578"/>
<keyword evidence="3" id="KW-0067">ATP-binding</keyword>
<keyword evidence="3" id="KW-0347">Helicase</keyword>
<dbReference type="CDD" id="cd18032">
    <property type="entry name" value="DEXHc_RE_I_III_res"/>
    <property type="match status" value="1"/>
</dbReference>
<dbReference type="InterPro" id="IPR050742">
    <property type="entry name" value="Helicase_Restrict-Modif_Enz"/>
</dbReference>
<dbReference type="SUPFAM" id="SSF52540">
    <property type="entry name" value="P-loop containing nucleoside triphosphate hydrolases"/>
    <property type="match status" value="1"/>
</dbReference>
<dbReference type="GO" id="GO:0003677">
    <property type="term" value="F:DNA binding"/>
    <property type="evidence" value="ECO:0007669"/>
    <property type="project" value="InterPro"/>
</dbReference>
<dbReference type="PROSITE" id="PS51194">
    <property type="entry name" value="HELICASE_CTER"/>
    <property type="match status" value="1"/>
</dbReference>
<dbReference type="Pfam" id="PF13091">
    <property type="entry name" value="PLDc_2"/>
    <property type="match status" value="1"/>
</dbReference>
<dbReference type="CDD" id="cd09205">
    <property type="entry name" value="PLDc_N_DEXD_b3"/>
    <property type="match status" value="1"/>
</dbReference>
<dbReference type="AlphaFoldDB" id="A0A1I0DVG2"/>
<dbReference type="PROSITE" id="PS51192">
    <property type="entry name" value="HELICASE_ATP_BIND_1"/>
    <property type="match status" value="1"/>
</dbReference>
<dbReference type="GO" id="GO:0005524">
    <property type="term" value="F:ATP binding"/>
    <property type="evidence" value="ECO:0007669"/>
    <property type="project" value="InterPro"/>
</dbReference>
<dbReference type="GO" id="GO:0005829">
    <property type="term" value="C:cytosol"/>
    <property type="evidence" value="ECO:0007669"/>
    <property type="project" value="TreeGrafter"/>
</dbReference>
<keyword evidence="4" id="KW-1185">Reference proteome</keyword>
<dbReference type="GO" id="GO:0016787">
    <property type="term" value="F:hydrolase activity"/>
    <property type="evidence" value="ECO:0007669"/>
    <property type="project" value="InterPro"/>
</dbReference>
<evidence type="ECO:0000259" key="2">
    <source>
        <dbReference type="PROSITE" id="PS51194"/>
    </source>
</evidence>
<accession>A0A1I0DVG2</accession>
<evidence type="ECO:0000259" key="1">
    <source>
        <dbReference type="PROSITE" id="PS51192"/>
    </source>
</evidence>
<dbReference type="Pfam" id="PF04851">
    <property type="entry name" value="ResIII"/>
    <property type="match status" value="1"/>
</dbReference>
<evidence type="ECO:0000313" key="3">
    <source>
        <dbReference type="EMBL" id="SET36244.1"/>
    </source>
</evidence>
<dbReference type="SMART" id="SM00490">
    <property type="entry name" value="HELICc"/>
    <property type="match status" value="1"/>
</dbReference>
<dbReference type="SUPFAM" id="SSF56024">
    <property type="entry name" value="Phospholipase D/nuclease"/>
    <property type="match status" value="1"/>
</dbReference>
<dbReference type="RefSeq" id="WP_207648739.1">
    <property type="nucleotide sequence ID" value="NZ_DAINWJ010000304.1"/>
</dbReference>
<dbReference type="EMBL" id="FOIM01000005">
    <property type="protein sequence ID" value="SET36244.1"/>
    <property type="molecule type" value="Genomic_DNA"/>
</dbReference>
<name>A0A1I0DVG2_9FIRM</name>
<dbReference type="SMART" id="SM00487">
    <property type="entry name" value="DEXDc"/>
    <property type="match status" value="1"/>
</dbReference>
<dbReference type="Gene3D" id="3.40.50.300">
    <property type="entry name" value="P-loop containing nucleotide triphosphate hydrolases"/>
    <property type="match status" value="2"/>
</dbReference>
<dbReference type="InterPro" id="IPR025202">
    <property type="entry name" value="PLD-like_dom"/>
</dbReference>
<dbReference type="InterPro" id="IPR014001">
    <property type="entry name" value="Helicase_ATP-bd"/>
</dbReference>
<gene>
    <name evidence="3" type="ORF">SAMN05216313_10578</name>
</gene>
<proteinExistence type="predicted"/>
<sequence>MTENTVREAFDESEQIIVGIEPCDVLTGGRDKNRFLLYQLKRSMACAEQIDIIVSFLMESGVRLLLADLKQALDRGVKIRILTGNYLGITQPGALYLIKDQLGDQVELRFYNEKGRSFHPKAYIFHRGDLGEIYIGSSNMSRSALTSGIEWNYHFDSLRDSGNFSRFYETFEDLFYRHSILIDDQELARYSREWKKPAVQRNLEKYDQFGPEMKVEALFQPRGAQIEALYALKNSRREGAKKGLVLAATGVGKTYLAAFDSQSFERVLFVAHRDEILRQAAESFYNVRQSRDYGFFTGREKTTGKSVVFASVSTLGRPAYLNERYFARDYFDYIVIDEFHHAVTDQYRRIIEYFRPEFLLGLTATPDRLDGRSLYELCDYNVPYEINLRDAINKGLLVPFHYYGIYDETVDYSQIRIVKGRYAEEELTGQLTVGTRYELIYRYYCKYRSRRALGFCCSRKHAEQMAKEFCRRNIPAAAVYSDSDGEYAADRSEAVRRLRDGELRVIFSVDMFNEGLDISELDMVMFLRPTESPVVFLQQLGRGLRKSRGKEFLNVLDFIGNYEKAGAAPFLLSGKPYSSAEAGKMEPQDFEFPDDCLVDFDMRLIDLFREMAKKKAKREDRVREEYFRVKELLDGKVPTRMELFTCMEDEVFQLCAGMKTSPFKHYLRYLDSLGELGERERAIFESIGNEFLELLETTGMSKSYKMTVLLAFYNNGDLKTAIDEEDIYRSYKEFYSTANNWKDLERDKSTSDFRTWDKKRCVSEALKNPVHFLLQSGNGFFVEQEGAVLALNPQLHEAVRLPGFSGQMRDVIDFRTMDYYRKRYEKLQL</sequence>
<dbReference type="InterPro" id="IPR027417">
    <property type="entry name" value="P-loop_NTPase"/>
</dbReference>
<keyword evidence="3" id="KW-0378">Hydrolase</keyword>
<evidence type="ECO:0000313" key="4">
    <source>
        <dbReference type="Proteomes" id="UP000198508"/>
    </source>
</evidence>